<proteinExistence type="predicted"/>
<sequence length="143" mass="15723">MPINGFTVGRDISLDFNTATGPLTFGLITKFSKKQDTTEKKIKGLDGITRHVRFAQGWSGNIEIERQGPELDDYFAQNEDNYYAGIDEQGGTITETITEASGAVSQFRYLGVLLKFDDAGDGAGDETMKQKVSFVASRRIKVS</sequence>
<dbReference type="KEGG" id="ppnm:LV28_24765"/>
<dbReference type="EMBL" id="UGSG01000001">
    <property type="protein sequence ID" value="SUA82005.1"/>
    <property type="molecule type" value="Genomic_DNA"/>
</dbReference>
<name>A0A378YXX4_9BURK</name>
<dbReference type="RefSeq" id="WP_038620861.1">
    <property type="nucleotide sequence ID" value="NZ_CP009553.3"/>
</dbReference>
<accession>A0A378YXX4</accession>
<protein>
    <recommendedName>
        <fullName evidence="4">Phage tail protein</fullName>
    </recommendedName>
</protein>
<evidence type="ECO:0000313" key="1">
    <source>
        <dbReference type="EMBL" id="SUA82005.1"/>
    </source>
</evidence>
<gene>
    <name evidence="1" type="ORF">NCTC13160_04879</name>
    <name evidence="2" type="ORF">NCTC13160_04968</name>
</gene>
<organism evidence="1 3">
    <name type="scientific">Pandoraea pnomenusa</name>
    <dbReference type="NCBI Taxonomy" id="93220"/>
    <lineage>
        <taxon>Bacteria</taxon>
        <taxon>Pseudomonadati</taxon>
        <taxon>Pseudomonadota</taxon>
        <taxon>Betaproteobacteria</taxon>
        <taxon>Burkholderiales</taxon>
        <taxon>Burkholderiaceae</taxon>
        <taxon>Pandoraea</taxon>
    </lineage>
</organism>
<dbReference type="Proteomes" id="UP000254573">
    <property type="component" value="Unassembled WGS sequence"/>
</dbReference>
<evidence type="ECO:0000313" key="3">
    <source>
        <dbReference type="Proteomes" id="UP000254573"/>
    </source>
</evidence>
<evidence type="ECO:0000313" key="2">
    <source>
        <dbReference type="EMBL" id="SUD65870.1"/>
    </source>
</evidence>
<dbReference type="EMBL" id="UGSG01000002">
    <property type="protein sequence ID" value="SUD65870.1"/>
    <property type="molecule type" value="Genomic_DNA"/>
</dbReference>
<dbReference type="OrthoDB" id="6934054at2"/>
<dbReference type="AlphaFoldDB" id="A0A378YXX4"/>
<reference evidence="1 3" key="1">
    <citation type="submission" date="2018-06" db="EMBL/GenBank/DDBJ databases">
        <authorList>
            <consortium name="Pathogen Informatics"/>
            <person name="Doyle S."/>
        </authorList>
    </citation>
    <scope>NUCLEOTIDE SEQUENCE [LARGE SCALE GENOMIC DNA]</scope>
    <source>
        <strain evidence="1 3">NCTC13160</strain>
    </source>
</reference>
<evidence type="ECO:0008006" key="4">
    <source>
        <dbReference type="Google" id="ProtNLM"/>
    </source>
</evidence>